<gene>
    <name evidence="2" type="ORF">ANIA_07024</name>
</gene>
<dbReference type="RefSeq" id="XP_664628.1">
    <property type="nucleotide sequence ID" value="XM_659536.1"/>
</dbReference>
<feature type="compositionally biased region" description="Low complexity" evidence="1">
    <location>
        <begin position="24"/>
        <end position="37"/>
    </location>
</feature>
<dbReference type="AlphaFoldDB" id="Q5AXF6"/>
<feature type="region of interest" description="Disordered" evidence="1">
    <location>
        <begin position="1"/>
        <end position="38"/>
    </location>
</feature>
<sequence length="147" mass="16614">MSIEARGMMFKGRQQARKERSTISSSLRTQSHQSSVSPRAGNYPLLYAHLQREAKRVRLARIIQNDFHDHVVCGIHLCNFYALISARGLGQAGHWRLETDEHKLKCESGGSGTRIEIPGSLAEEEGSRDALMRNLCVWLYDNGFTEI</sequence>
<reference evidence="3" key="1">
    <citation type="journal article" date="2005" name="Nature">
        <title>Sequencing of Aspergillus nidulans and comparative analysis with A. fumigatus and A. oryzae.</title>
        <authorList>
            <person name="Galagan J.E."/>
            <person name="Calvo S.E."/>
            <person name="Cuomo C."/>
            <person name="Ma L.J."/>
            <person name="Wortman J.R."/>
            <person name="Batzoglou S."/>
            <person name="Lee S.I."/>
            <person name="Basturkmen M."/>
            <person name="Spevak C.C."/>
            <person name="Clutterbuck J."/>
            <person name="Kapitonov V."/>
            <person name="Jurka J."/>
            <person name="Scazzocchio C."/>
            <person name="Farman M."/>
            <person name="Butler J."/>
            <person name="Purcell S."/>
            <person name="Harris S."/>
            <person name="Braus G.H."/>
            <person name="Draht O."/>
            <person name="Busch S."/>
            <person name="D'Enfert C."/>
            <person name="Bouchier C."/>
            <person name="Goldman G.H."/>
            <person name="Bell-Pedersen D."/>
            <person name="Griffiths-Jones S."/>
            <person name="Doonan J.H."/>
            <person name="Yu J."/>
            <person name="Vienken K."/>
            <person name="Pain A."/>
            <person name="Freitag M."/>
            <person name="Selker E.U."/>
            <person name="Archer D.B."/>
            <person name="Penalva M.A."/>
            <person name="Oakley B.R."/>
            <person name="Momany M."/>
            <person name="Tanaka T."/>
            <person name="Kumagai T."/>
            <person name="Asai K."/>
            <person name="Machida M."/>
            <person name="Nierman W.C."/>
            <person name="Denning D.W."/>
            <person name="Caddick M."/>
            <person name="Hynes M."/>
            <person name="Paoletti M."/>
            <person name="Fischer R."/>
            <person name="Miller B."/>
            <person name="Dyer P."/>
            <person name="Sachs M.S."/>
            <person name="Osmani S.A."/>
            <person name="Birren B.W."/>
        </authorList>
    </citation>
    <scope>NUCLEOTIDE SEQUENCE [LARGE SCALE GENOMIC DNA]</scope>
    <source>
        <strain evidence="3">FGSC A4 / ATCC 38163 / CBS 112.46 / NRRL 194 / M139</strain>
    </source>
</reference>
<evidence type="ECO:0000313" key="2">
    <source>
        <dbReference type="EMBL" id="CBF79238.1"/>
    </source>
</evidence>
<accession>C8VC73</accession>
<proteinExistence type="predicted"/>
<dbReference type="GeneID" id="2870096"/>
<name>Q5AXF6_EMENI</name>
<dbReference type="InParanoid" id="Q5AXF6"/>
<organism evidence="2 3">
    <name type="scientific">Emericella nidulans (strain FGSC A4 / ATCC 38163 / CBS 112.46 / NRRL 194 / M139)</name>
    <name type="common">Aspergillus nidulans</name>
    <dbReference type="NCBI Taxonomy" id="227321"/>
    <lineage>
        <taxon>Eukaryota</taxon>
        <taxon>Fungi</taxon>
        <taxon>Dikarya</taxon>
        <taxon>Ascomycota</taxon>
        <taxon>Pezizomycotina</taxon>
        <taxon>Eurotiomycetes</taxon>
        <taxon>Eurotiomycetidae</taxon>
        <taxon>Eurotiales</taxon>
        <taxon>Aspergillaceae</taxon>
        <taxon>Aspergillus</taxon>
        <taxon>Aspergillus subgen. Nidulantes</taxon>
    </lineage>
</organism>
<protein>
    <submittedName>
        <fullName evidence="2">Uncharacterized protein</fullName>
    </submittedName>
</protein>
<dbReference type="KEGG" id="ani:ANIA_07024"/>
<dbReference type="HOGENOM" id="CLU_1768027_0_0_1"/>
<keyword evidence="3" id="KW-1185">Reference proteome</keyword>
<evidence type="ECO:0000313" key="3">
    <source>
        <dbReference type="Proteomes" id="UP000000560"/>
    </source>
</evidence>
<accession>Q5AXF6</accession>
<reference evidence="3" key="2">
    <citation type="journal article" date="2009" name="Fungal Genet. Biol.">
        <title>The 2008 update of the Aspergillus nidulans genome annotation: a community effort.</title>
        <authorList>
            <person name="Wortman J.R."/>
            <person name="Gilsenan J.M."/>
            <person name="Joardar V."/>
            <person name="Deegan J."/>
            <person name="Clutterbuck J."/>
            <person name="Andersen M.R."/>
            <person name="Archer D."/>
            <person name="Bencina M."/>
            <person name="Braus G."/>
            <person name="Coutinho P."/>
            <person name="von Dohren H."/>
            <person name="Doonan J."/>
            <person name="Driessen A.J."/>
            <person name="Durek P."/>
            <person name="Espeso E."/>
            <person name="Fekete E."/>
            <person name="Flipphi M."/>
            <person name="Estrada C.G."/>
            <person name="Geysens S."/>
            <person name="Goldman G."/>
            <person name="de Groot P.W."/>
            <person name="Hansen K."/>
            <person name="Harris S.D."/>
            <person name="Heinekamp T."/>
            <person name="Helmstaedt K."/>
            <person name="Henrissat B."/>
            <person name="Hofmann G."/>
            <person name="Homan T."/>
            <person name="Horio T."/>
            <person name="Horiuchi H."/>
            <person name="James S."/>
            <person name="Jones M."/>
            <person name="Karaffa L."/>
            <person name="Karanyi Z."/>
            <person name="Kato M."/>
            <person name="Keller N."/>
            <person name="Kelly D.E."/>
            <person name="Kiel J.A."/>
            <person name="Kim J.M."/>
            <person name="van der Klei I.J."/>
            <person name="Klis F.M."/>
            <person name="Kovalchuk A."/>
            <person name="Krasevec N."/>
            <person name="Kubicek C.P."/>
            <person name="Liu B."/>
            <person name="Maccabe A."/>
            <person name="Meyer V."/>
            <person name="Mirabito P."/>
            <person name="Miskei M."/>
            <person name="Mos M."/>
            <person name="Mullins J."/>
            <person name="Nelson D.R."/>
            <person name="Nielsen J."/>
            <person name="Oakley B.R."/>
            <person name="Osmani S.A."/>
            <person name="Pakula T."/>
            <person name="Paszewski A."/>
            <person name="Paulsen I."/>
            <person name="Pilsyk S."/>
            <person name="Pocsi I."/>
            <person name="Punt P.J."/>
            <person name="Ram A.F."/>
            <person name="Ren Q."/>
            <person name="Robellet X."/>
            <person name="Robson G."/>
            <person name="Seiboth B."/>
            <person name="van Solingen P."/>
            <person name="Specht T."/>
            <person name="Sun J."/>
            <person name="Taheri-Talesh N."/>
            <person name="Takeshita N."/>
            <person name="Ussery D."/>
            <person name="vanKuyk P.A."/>
            <person name="Visser H."/>
            <person name="van de Vondervoort P.J."/>
            <person name="de Vries R.P."/>
            <person name="Walton J."/>
            <person name="Xiang X."/>
            <person name="Xiong Y."/>
            <person name="Zeng A.P."/>
            <person name="Brandt B.W."/>
            <person name="Cornell M.J."/>
            <person name="van den Hondel C.A."/>
            <person name="Visser J."/>
            <person name="Oliver S.G."/>
            <person name="Turner G."/>
        </authorList>
    </citation>
    <scope>GENOME REANNOTATION</scope>
    <source>
        <strain evidence="3">FGSC A4 / ATCC 38163 / CBS 112.46 / NRRL 194 / M139</strain>
    </source>
</reference>
<dbReference type="EMBL" id="BN001304">
    <property type="protein sequence ID" value="CBF79238.1"/>
    <property type="molecule type" value="Genomic_DNA"/>
</dbReference>
<dbReference type="Proteomes" id="UP000000560">
    <property type="component" value="Chromosome IV"/>
</dbReference>
<dbReference type="OMA" id="HWRLETD"/>
<evidence type="ECO:0000256" key="1">
    <source>
        <dbReference type="SAM" id="MobiDB-lite"/>
    </source>
</evidence>